<comment type="pathway">
    <text evidence="5">Purine metabolism; XMP biosynthesis via de novo pathway; XMP from IMP: step 1/1.</text>
</comment>
<keyword evidence="3" id="KW-0560">Oxidoreductase</keyword>
<dbReference type="EMBL" id="CAXITT010001239">
    <property type="protein sequence ID" value="CAL1548256.1"/>
    <property type="molecule type" value="Genomic_DNA"/>
</dbReference>
<evidence type="ECO:0000313" key="10">
    <source>
        <dbReference type="EMBL" id="CAL1548256.1"/>
    </source>
</evidence>
<dbReference type="PANTHER" id="PTHR11911">
    <property type="entry name" value="INOSINE-5-MONOPHOSPHATE DEHYDROGENASE RELATED"/>
    <property type="match status" value="1"/>
</dbReference>
<reference evidence="10 11" key="1">
    <citation type="submission" date="2024-04" db="EMBL/GenBank/DDBJ databases">
        <authorList>
            <consortium name="Genoscope - CEA"/>
            <person name="William W."/>
        </authorList>
    </citation>
    <scope>NUCLEOTIDE SEQUENCE [LARGE SCALE GENOMIC DNA]</scope>
</reference>
<dbReference type="InterPro" id="IPR005990">
    <property type="entry name" value="IMP_DH"/>
</dbReference>
<feature type="non-terminal residue" evidence="10">
    <location>
        <position position="118"/>
    </location>
</feature>
<dbReference type="Proteomes" id="UP001497497">
    <property type="component" value="Unassembled WGS sequence"/>
</dbReference>
<evidence type="ECO:0000256" key="7">
    <source>
        <dbReference type="ARBA" id="ARBA00046101"/>
    </source>
</evidence>
<evidence type="ECO:0000256" key="2">
    <source>
        <dbReference type="ARBA" id="ARBA00022749"/>
    </source>
</evidence>
<keyword evidence="1" id="KW-0479">Metal-binding</keyword>
<dbReference type="SMART" id="SM00116">
    <property type="entry name" value="CBS"/>
    <property type="match status" value="1"/>
</dbReference>
<dbReference type="InterPro" id="IPR000644">
    <property type="entry name" value="CBS_dom"/>
</dbReference>
<evidence type="ECO:0000256" key="1">
    <source>
        <dbReference type="ARBA" id="ARBA00022723"/>
    </source>
</evidence>
<sequence length="118" mass="13592">VGVIHHNCTPEFQANEVRRVKEHKRGYIFEPTIMSPTRSLKDADQACRRFDFSGIVITEHGQKGEKLVGMVTKRDLKAIPHYSYNGSMTLNEIMTPKENLTLINVSHNQFNVIDHVWE</sequence>
<dbReference type="PANTHER" id="PTHR11911:SF111">
    <property type="entry name" value="INOSINE-5'-MONOPHOSPHATE DEHYDROGENASE"/>
    <property type="match status" value="1"/>
</dbReference>
<gene>
    <name evidence="10" type="ORF">GSLYS_00021573001</name>
</gene>
<dbReference type="InterPro" id="IPR046342">
    <property type="entry name" value="CBS_dom_sf"/>
</dbReference>
<feature type="non-terminal residue" evidence="10">
    <location>
        <position position="1"/>
    </location>
</feature>
<evidence type="ECO:0000256" key="4">
    <source>
        <dbReference type="ARBA" id="ARBA00023122"/>
    </source>
</evidence>
<keyword evidence="11" id="KW-1185">Reference proteome</keyword>
<proteinExistence type="predicted"/>
<name>A0AAV2IPW6_LYMST</name>
<evidence type="ECO:0000256" key="8">
    <source>
        <dbReference type="ARBA" id="ARBA00048028"/>
    </source>
</evidence>
<evidence type="ECO:0000313" key="11">
    <source>
        <dbReference type="Proteomes" id="UP001497497"/>
    </source>
</evidence>
<dbReference type="SUPFAM" id="SSF54631">
    <property type="entry name" value="CBS-domain pair"/>
    <property type="match status" value="1"/>
</dbReference>
<comment type="function">
    <text evidence="7">Catalyzes the conversion of inosine 5'-phosphate (IMP) to xanthosine 5'-phosphate (XMP), the first committed and rate-limiting step in the de novo synthesis of guanine nucleotides, and therefore plays an important role in the regulation of cell growth. Could also have a single-stranded nucleic acid-binding activity and could play a role in RNA and/or DNA metabolism. It may also have a role in the development of malignancy and the growth progression of some tumors.</text>
</comment>
<dbReference type="GO" id="GO:0046872">
    <property type="term" value="F:metal ion binding"/>
    <property type="evidence" value="ECO:0007669"/>
    <property type="project" value="UniProtKB-KW"/>
</dbReference>
<keyword evidence="2" id="KW-0332">GMP biosynthesis</keyword>
<evidence type="ECO:0000259" key="9">
    <source>
        <dbReference type="SMART" id="SM00116"/>
    </source>
</evidence>
<dbReference type="AlphaFoldDB" id="A0AAV2IPW6"/>
<comment type="caution">
    <text evidence="10">The sequence shown here is derived from an EMBL/GenBank/DDBJ whole genome shotgun (WGS) entry which is preliminary data.</text>
</comment>
<keyword evidence="2" id="KW-0658">Purine biosynthesis</keyword>
<dbReference type="GO" id="GO:0006183">
    <property type="term" value="P:GTP biosynthetic process"/>
    <property type="evidence" value="ECO:0007669"/>
    <property type="project" value="TreeGrafter"/>
</dbReference>
<feature type="domain" description="CBS" evidence="9">
    <location>
        <begin position="30"/>
        <end position="81"/>
    </location>
</feature>
<accession>A0AAV2IPW6</accession>
<dbReference type="FunFam" id="3.20.20.70:FF:000424">
    <property type="entry name" value="Inosine-5'-monophosphate dehydrogenase 2"/>
    <property type="match status" value="1"/>
</dbReference>
<dbReference type="Gene3D" id="3.20.20.70">
    <property type="entry name" value="Aldolase class I"/>
    <property type="match status" value="1"/>
</dbReference>
<dbReference type="EC" id="1.1.1.205" evidence="6"/>
<evidence type="ECO:0000256" key="6">
    <source>
        <dbReference type="ARBA" id="ARBA00024384"/>
    </source>
</evidence>
<keyword evidence="4" id="KW-0129">CBS domain</keyword>
<dbReference type="GO" id="GO:0003938">
    <property type="term" value="F:IMP dehydrogenase activity"/>
    <property type="evidence" value="ECO:0007669"/>
    <property type="project" value="UniProtKB-EC"/>
</dbReference>
<protein>
    <recommendedName>
        <fullName evidence="6">IMP dehydrogenase</fullName>
        <ecNumber evidence="6">1.1.1.205</ecNumber>
    </recommendedName>
</protein>
<dbReference type="InterPro" id="IPR013785">
    <property type="entry name" value="Aldolase_TIM"/>
</dbReference>
<organism evidence="10 11">
    <name type="scientific">Lymnaea stagnalis</name>
    <name type="common">Great pond snail</name>
    <name type="synonym">Helix stagnalis</name>
    <dbReference type="NCBI Taxonomy" id="6523"/>
    <lineage>
        <taxon>Eukaryota</taxon>
        <taxon>Metazoa</taxon>
        <taxon>Spiralia</taxon>
        <taxon>Lophotrochozoa</taxon>
        <taxon>Mollusca</taxon>
        <taxon>Gastropoda</taxon>
        <taxon>Heterobranchia</taxon>
        <taxon>Euthyneura</taxon>
        <taxon>Panpulmonata</taxon>
        <taxon>Hygrophila</taxon>
        <taxon>Lymnaeoidea</taxon>
        <taxon>Lymnaeidae</taxon>
        <taxon>Lymnaea</taxon>
    </lineage>
</organism>
<dbReference type="GO" id="GO:0005737">
    <property type="term" value="C:cytoplasm"/>
    <property type="evidence" value="ECO:0007669"/>
    <property type="project" value="TreeGrafter"/>
</dbReference>
<comment type="catalytic activity">
    <reaction evidence="8">
        <text>IMP + NAD(+) + H2O = XMP + NADH + H(+)</text>
        <dbReference type="Rhea" id="RHEA:11708"/>
        <dbReference type="ChEBI" id="CHEBI:15377"/>
        <dbReference type="ChEBI" id="CHEBI:15378"/>
        <dbReference type="ChEBI" id="CHEBI:57464"/>
        <dbReference type="ChEBI" id="CHEBI:57540"/>
        <dbReference type="ChEBI" id="CHEBI:57945"/>
        <dbReference type="ChEBI" id="CHEBI:58053"/>
        <dbReference type="EC" id="1.1.1.205"/>
    </reaction>
</comment>
<dbReference type="GO" id="GO:0006177">
    <property type="term" value="P:GMP biosynthetic process"/>
    <property type="evidence" value="ECO:0007669"/>
    <property type="project" value="UniProtKB-KW"/>
</dbReference>
<evidence type="ECO:0000256" key="3">
    <source>
        <dbReference type="ARBA" id="ARBA00023002"/>
    </source>
</evidence>
<evidence type="ECO:0000256" key="5">
    <source>
        <dbReference type="ARBA" id="ARBA00024330"/>
    </source>
</evidence>